<evidence type="ECO:0000313" key="3">
    <source>
        <dbReference type="Proteomes" id="UP000554482"/>
    </source>
</evidence>
<feature type="compositionally biased region" description="Acidic residues" evidence="1">
    <location>
        <begin position="117"/>
        <end position="144"/>
    </location>
</feature>
<dbReference type="OrthoDB" id="10259681at2759"/>
<dbReference type="GO" id="GO:0005840">
    <property type="term" value="C:ribosome"/>
    <property type="evidence" value="ECO:0007669"/>
    <property type="project" value="UniProtKB-KW"/>
</dbReference>
<protein>
    <submittedName>
        <fullName evidence="2">Ribosomal protein s6</fullName>
    </submittedName>
</protein>
<keyword evidence="3" id="KW-1185">Reference proteome</keyword>
<evidence type="ECO:0000313" key="2">
    <source>
        <dbReference type="EMBL" id="KAF5178006.1"/>
    </source>
</evidence>
<evidence type="ECO:0000256" key="1">
    <source>
        <dbReference type="SAM" id="MobiDB-lite"/>
    </source>
</evidence>
<sequence>MWEEKDASLRLYAVIESPHQEAAVDRLDFLCRKHVQMWNGVLTEIKLFGIVQLGYGRIDANDCALNFNKELHYLNKEDLLLRWLLVKHRNTKYQMDYDLRDSFGKGDFSNIPRSNSYDDDDDGIDETDDNDEEYREEGEETQTN</sequence>
<dbReference type="AlphaFoldDB" id="A0A7J6UZA0"/>
<keyword evidence="2" id="KW-0689">Ribosomal protein</keyword>
<dbReference type="Proteomes" id="UP000554482">
    <property type="component" value="Unassembled WGS sequence"/>
</dbReference>
<feature type="region of interest" description="Disordered" evidence="1">
    <location>
        <begin position="99"/>
        <end position="144"/>
    </location>
</feature>
<dbReference type="EMBL" id="JABWDY010040603">
    <property type="protein sequence ID" value="KAF5178006.1"/>
    <property type="molecule type" value="Genomic_DNA"/>
</dbReference>
<reference evidence="2 3" key="1">
    <citation type="submission" date="2020-06" db="EMBL/GenBank/DDBJ databases">
        <title>Transcriptomic and genomic resources for Thalictrum thalictroides and T. hernandezii: Facilitating candidate gene discovery in an emerging model plant lineage.</title>
        <authorList>
            <person name="Arias T."/>
            <person name="Riano-Pachon D.M."/>
            <person name="Di Stilio V.S."/>
        </authorList>
    </citation>
    <scope>NUCLEOTIDE SEQUENCE [LARGE SCALE GENOMIC DNA]</scope>
    <source>
        <strain evidence="3">cv. WT478/WT964</strain>
        <tissue evidence="2">Leaves</tissue>
    </source>
</reference>
<accession>A0A7J6UZA0</accession>
<name>A0A7J6UZA0_THATH</name>
<proteinExistence type="predicted"/>
<gene>
    <name evidence="2" type="ORF">FRX31_032407</name>
</gene>
<comment type="caution">
    <text evidence="2">The sequence shown here is derived from an EMBL/GenBank/DDBJ whole genome shotgun (WGS) entry which is preliminary data.</text>
</comment>
<keyword evidence="2" id="KW-0687">Ribonucleoprotein</keyword>
<organism evidence="2 3">
    <name type="scientific">Thalictrum thalictroides</name>
    <name type="common">Rue-anemone</name>
    <name type="synonym">Anemone thalictroides</name>
    <dbReference type="NCBI Taxonomy" id="46969"/>
    <lineage>
        <taxon>Eukaryota</taxon>
        <taxon>Viridiplantae</taxon>
        <taxon>Streptophyta</taxon>
        <taxon>Embryophyta</taxon>
        <taxon>Tracheophyta</taxon>
        <taxon>Spermatophyta</taxon>
        <taxon>Magnoliopsida</taxon>
        <taxon>Ranunculales</taxon>
        <taxon>Ranunculaceae</taxon>
        <taxon>Thalictroideae</taxon>
        <taxon>Thalictrum</taxon>
    </lineage>
</organism>